<evidence type="ECO:0000256" key="1">
    <source>
        <dbReference type="SAM" id="MobiDB-lite"/>
    </source>
</evidence>
<organism evidence="3 5">
    <name type="scientific">Pundamilia nyererei</name>
    <dbReference type="NCBI Taxonomy" id="303518"/>
    <lineage>
        <taxon>Eukaryota</taxon>
        <taxon>Metazoa</taxon>
        <taxon>Chordata</taxon>
        <taxon>Craniata</taxon>
        <taxon>Vertebrata</taxon>
        <taxon>Euteleostomi</taxon>
        <taxon>Actinopterygii</taxon>
        <taxon>Neopterygii</taxon>
        <taxon>Teleostei</taxon>
        <taxon>Neoteleostei</taxon>
        <taxon>Acanthomorphata</taxon>
        <taxon>Ovalentaria</taxon>
        <taxon>Cichlomorphae</taxon>
        <taxon>Cichliformes</taxon>
        <taxon>Cichlidae</taxon>
        <taxon>African cichlids</taxon>
        <taxon>Pseudocrenilabrinae</taxon>
        <taxon>Haplochromini</taxon>
        <taxon>Pundamilia</taxon>
    </lineage>
</organism>
<dbReference type="RefSeq" id="XP_005728480.1">
    <property type="nucleotide sequence ID" value="XM_005728423.1"/>
</dbReference>
<evidence type="ECO:0000313" key="5">
    <source>
        <dbReference type="RefSeq" id="XP_005728481.1"/>
    </source>
</evidence>
<proteinExistence type="predicted"/>
<feature type="chain" id="PRO_5044704294" evidence="2">
    <location>
        <begin position="25"/>
        <end position="229"/>
    </location>
</feature>
<dbReference type="GeneID" id="102192476"/>
<sequence>MLQGTVSRAWLFLSFCLLLGICSPAEDGGPASPPPSFPPEQGSGESDFEDWEWGSGSSLLHLLHSFPADSPFTTESSEKPVNCTQRFWLPPSSPICWENIAGPKEFARSRLLVLQNRAALQAVSTSSGVEEGGLSYDHQAREEVQGIRSDHQKVTETIQSVETVFVSLAEKRKEGKERGVFTSMKEHLANTRDALEGRDHMANHLEEKFSTLEATLLNVQLRLRKLIHH</sequence>
<reference evidence="4 5" key="1">
    <citation type="submission" date="2025-04" db="UniProtKB">
        <authorList>
            <consortium name="RefSeq"/>
        </authorList>
    </citation>
    <scope>IDENTIFICATION</scope>
</reference>
<dbReference type="AlphaFoldDB" id="A0A9Y3VDZ7"/>
<accession>A0A9Y3VDZ7</accession>
<feature type="region of interest" description="Disordered" evidence="1">
    <location>
        <begin position="28"/>
        <end position="49"/>
    </location>
</feature>
<evidence type="ECO:0000256" key="2">
    <source>
        <dbReference type="SAM" id="SignalP"/>
    </source>
</evidence>
<protein>
    <submittedName>
        <fullName evidence="4 5">Uncharacterized protein LOC102192476</fullName>
    </submittedName>
</protein>
<gene>
    <name evidence="4 5" type="primary">LOC102192476</name>
</gene>
<keyword evidence="3" id="KW-1185">Reference proteome</keyword>
<evidence type="ECO:0000313" key="3">
    <source>
        <dbReference type="Proteomes" id="UP000695023"/>
    </source>
</evidence>
<feature type="signal peptide" evidence="2">
    <location>
        <begin position="1"/>
        <end position="24"/>
    </location>
</feature>
<keyword evidence="2" id="KW-0732">Signal</keyword>
<name>A0A9Y3VDZ7_9CICH</name>
<dbReference type="Proteomes" id="UP000695023">
    <property type="component" value="Unplaced"/>
</dbReference>
<dbReference type="RefSeq" id="XP_005728481.1">
    <property type="nucleotide sequence ID" value="XM_005728424.1"/>
</dbReference>
<evidence type="ECO:0000313" key="4">
    <source>
        <dbReference type="RefSeq" id="XP_005728480.1"/>
    </source>
</evidence>